<reference evidence="2" key="1">
    <citation type="submission" date="2011-05" db="EMBL/GenBank/DDBJ databases">
        <authorList>
            <person name="Richards S.R."/>
            <person name="Qu J."/>
            <person name="Jiang H."/>
            <person name="Jhangiani S.N."/>
            <person name="Agravi P."/>
            <person name="Goodspeed R."/>
            <person name="Gross S."/>
            <person name="Mandapat C."/>
            <person name="Jackson L."/>
            <person name="Mathew T."/>
            <person name="Pu L."/>
            <person name="Thornton R."/>
            <person name="Saada N."/>
            <person name="Wilczek-Boney K.B."/>
            <person name="Lee S."/>
            <person name="Kovar C."/>
            <person name="Wu Y."/>
            <person name="Scherer S.E."/>
            <person name="Worley K.C."/>
            <person name="Muzny D.M."/>
            <person name="Gibbs R."/>
        </authorList>
    </citation>
    <scope>NUCLEOTIDE SEQUENCE</scope>
    <source>
        <strain evidence="2">Brora</strain>
    </source>
</reference>
<proteinExistence type="predicted"/>
<keyword evidence="2" id="KW-1185">Reference proteome</keyword>
<evidence type="ECO:0000313" key="2">
    <source>
        <dbReference type="Proteomes" id="UP000014500"/>
    </source>
</evidence>
<name>T1JF79_STRMM</name>
<protein>
    <submittedName>
        <fullName evidence="1">Uncharacterized protein</fullName>
    </submittedName>
</protein>
<organism evidence="1 2">
    <name type="scientific">Strigamia maritima</name>
    <name type="common">European centipede</name>
    <name type="synonym">Geophilus maritimus</name>
    <dbReference type="NCBI Taxonomy" id="126957"/>
    <lineage>
        <taxon>Eukaryota</taxon>
        <taxon>Metazoa</taxon>
        <taxon>Ecdysozoa</taxon>
        <taxon>Arthropoda</taxon>
        <taxon>Myriapoda</taxon>
        <taxon>Chilopoda</taxon>
        <taxon>Pleurostigmophora</taxon>
        <taxon>Geophilomorpha</taxon>
        <taxon>Linotaeniidae</taxon>
        <taxon>Strigamia</taxon>
    </lineage>
</organism>
<dbReference type="HOGENOM" id="CLU_2052547_0_0_1"/>
<dbReference type="AlphaFoldDB" id="T1JF79"/>
<evidence type="ECO:0000313" key="1">
    <source>
        <dbReference type="EnsemblMetazoa" id="SMAR012489-PA"/>
    </source>
</evidence>
<accession>T1JF79</accession>
<dbReference type="EMBL" id="JH432147">
    <property type="status" value="NOT_ANNOTATED_CDS"/>
    <property type="molecule type" value="Genomic_DNA"/>
</dbReference>
<sequence>MTFYFSFSKCLPLCLCPPSQLLIVYHYSQKCHISTFPRLYKTCLFGTPTNTALWFCMSTITALLIHWTTRCRQSNGAVIYEPSAWIQHDKTDGKVLATDIQKTPPSLVQSHVSGLCLCDP</sequence>
<reference evidence="1" key="2">
    <citation type="submission" date="2015-02" db="UniProtKB">
        <authorList>
            <consortium name="EnsemblMetazoa"/>
        </authorList>
    </citation>
    <scope>IDENTIFICATION</scope>
</reference>
<dbReference type="Proteomes" id="UP000014500">
    <property type="component" value="Unassembled WGS sequence"/>
</dbReference>
<dbReference type="EnsemblMetazoa" id="SMAR012489-RA">
    <property type="protein sequence ID" value="SMAR012489-PA"/>
    <property type="gene ID" value="SMAR012489"/>
</dbReference>